<dbReference type="PANTHER" id="PTHR46638:SF1">
    <property type="entry name" value="CORRINOID ADENOSYLTRANSFERASE"/>
    <property type="match status" value="1"/>
</dbReference>
<dbReference type="EC" id="2.5.1.17" evidence="3"/>
<dbReference type="GO" id="GO:0005524">
    <property type="term" value="F:ATP binding"/>
    <property type="evidence" value="ECO:0007669"/>
    <property type="project" value="InterPro"/>
</dbReference>
<comment type="catalytic activity">
    <reaction evidence="9">
        <text>2 cob(II)alamin + reduced [electron-transfer flavoprotein] + 2 ATP = 2 adenosylcob(III)alamin + 2 triphosphate + oxidized [electron-transfer flavoprotein] + 3 H(+)</text>
        <dbReference type="Rhea" id="RHEA:28671"/>
        <dbReference type="Rhea" id="RHEA-COMP:10685"/>
        <dbReference type="Rhea" id="RHEA-COMP:10686"/>
        <dbReference type="ChEBI" id="CHEBI:15378"/>
        <dbReference type="ChEBI" id="CHEBI:16304"/>
        <dbReference type="ChEBI" id="CHEBI:18036"/>
        <dbReference type="ChEBI" id="CHEBI:18408"/>
        <dbReference type="ChEBI" id="CHEBI:30616"/>
        <dbReference type="ChEBI" id="CHEBI:57692"/>
        <dbReference type="ChEBI" id="CHEBI:58307"/>
        <dbReference type="EC" id="2.5.1.17"/>
    </reaction>
</comment>
<dbReference type="InterPro" id="IPR027417">
    <property type="entry name" value="P-loop_NTPase"/>
</dbReference>
<proteinExistence type="inferred from homology"/>
<dbReference type="NCBIfam" id="TIGR00708">
    <property type="entry name" value="cobA"/>
    <property type="match status" value="1"/>
</dbReference>
<reference evidence="10" key="1">
    <citation type="journal article" date="2020" name="mSystems">
        <title>Genome- and Community-Level Interaction Insights into Carbon Utilization and Element Cycling Functions of Hydrothermarchaeota in Hydrothermal Sediment.</title>
        <authorList>
            <person name="Zhou Z."/>
            <person name="Liu Y."/>
            <person name="Xu W."/>
            <person name="Pan J."/>
            <person name="Luo Z.H."/>
            <person name="Li M."/>
        </authorList>
    </citation>
    <scope>NUCLEOTIDE SEQUENCE [LARGE SCALE GENOMIC DNA]</scope>
    <source>
        <strain evidence="10">HyVt-533</strain>
    </source>
</reference>
<name>A0A7V5P017_9BACT</name>
<dbReference type="NCBIfam" id="NF004637">
    <property type="entry name" value="PRK05986.1"/>
    <property type="match status" value="1"/>
</dbReference>
<evidence type="ECO:0000256" key="3">
    <source>
        <dbReference type="ARBA" id="ARBA00012454"/>
    </source>
</evidence>
<dbReference type="GO" id="GO:0009236">
    <property type="term" value="P:cobalamin biosynthetic process"/>
    <property type="evidence" value="ECO:0007669"/>
    <property type="project" value="InterPro"/>
</dbReference>
<dbReference type="PIRSF" id="PIRSF015617">
    <property type="entry name" value="Adensltrnsf_CobA"/>
    <property type="match status" value="1"/>
</dbReference>
<evidence type="ECO:0000256" key="1">
    <source>
        <dbReference type="ARBA" id="ARBA00005121"/>
    </source>
</evidence>
<comment type="catalytic activity">
    <reaction evidence="8">
        <text>2 cob(II)yrinate a,c diamide + reduced [electron-transfer flavoprotein] + 2 ATP = 2 adenosylcob(III)yrinate a,c-diamide + 2 triphosphate + oxidized [electron-transfer flavoprotein] + 3 H(+)</text>
        <dbReference type="Rhea" id="RHEA:11528"/>
        <dbReference type="Rhea" id="RHEA-COMP:10685"/>
        <dbReference type="Rhea" id="RHEA-COMP:10686"/>
        <dbReference type="ChEBI" id="CHEBI:15378"/>
        <dbReference type="ChEBI" id="CHEBI:18036"/>
        <dbReference type="ChEBI" id="CHEBI:30616"/>
        <dbReference type="ChEBI" id="CHEBI:57692"/>
        <dbReference type="ChEBI" id="CHEBI:58307"/>
        <dbReference type="ChEBI" id="CHEBI:58503"/>
        <dbReference type="ChEBI" id="CHEBI:58537"/>
        <dbReference type="EC" id="2.5.1.17"/>
    </reaction>
</comment>
<evidence type="ECO:0000256" key="4">
    <source>
        <dbReference type="ARBA" id="ARBA00024929"/>
    </source>
</evidence>
<comment type="caution">
    <text evidence="10">The sequence shown here is derived from an EMBL/GenBank/DDBJ whole genome shotgun (WGS) entry which is preliminary data.</text>
</comment>
<evidence type="ECO:0000256" key="5">
    <source>
        <dbReference type="ARBA" id="ARBA00031529"/>
    </source>
</evidence>
<dbReference type="InterPro" id="IPR003724">
    <property type="entry name" value="CblAdoTrfase_CobA"/>
</dbReference>
<dbReference type="GO" id="GO:0008817">
    <property type="term" value="F:corrinoid adenosyltransferase activity"/>
    <property type="evidence" value="ECO:0007669"/>
    <property type="project" value="UniProtKB-EC"/>
</dbReference>
<dbReference type="CDD" id="cd00561">
    <property type="entry name" value="CobA_ACA"/>
    <property type="match status" value="1"/>
</dbReference>
<dbReference type="Gene3D" id="3.40.50.300">
    <property type="entry name" value="P-loop containing nucleotide triphosphate hydrolases"/>
    <property type="match status" value="1"/>
</dbReference>
<gene>
    <name evidence="10" type="primary">cobO</name>
    <name evidence="10" type="ORF">ENJ96_04855</name>
</gene>
<evidence type="ECO:0000313" key="10">
    <source>
        <dbReference type="EMBL" id="HHI97162.1"/>
    </source>
</evidence>
<protein>
    <recommendedName>
        <fullName evidence="3">corrinoid adenosyltransferase</fullName>
        <ecNumber evidence="3">2.5.1.17</ecNumber>
    </recommendedName>
    <alternativeName>
        <fullName evidence="5">Cob(II)alamin adenosyltransferase</fullName>
    </alternativeName>
    <alternativeName>
        <fullName evidence="7">Cob(II)yrinic acid a,c-diamide adenosyltransferase</fullName>
    </alternativeName>
    <alternativeName>
        <fullName evidence="6">Cobinamide/cobalamin adenosyltransferase</fullName>
    </alternativeName>
</protein>
<evidence type="ECO:0000256" key="8">
    <source>
        <dbReference type="ARBA" id="ARBA00048555"/>
    </source>
</evidence>
<organism evidence="10">
    <name type="scientific">Thermodesulfatator atlanticus</name>
    <dbReference type="NCBI Taxonomy" id="501497"/>
    <lineage>
        <taxon>Bacteria</taxon>
        <taxon>Pseudomonadati</taxon>
        <taxon>Thermodesulfobacteriota</taxon>
        <taxon>Thermodesulfobacteria</taxon>
        <taxon>Thermodesulfobacteriales</taxon>
        <taxon>Thermodesulfatatoraceae</taxon>
        <taxon>Thermodesulfatator</taxon>
    </lineage>
</organism>
<accession>A0A7V5P017</accession>
<evidence type="ECO:0000256" key="9">
    <source>
        <dbReference type="ARBA" id="ARBA00048692"/>
    </source>
</evidence>
<comment type="similarity">
    <text evidence="2">Belongs to the Cob(I)alamin adenosyltransferase family.</text>
</comment>
<evidence type="ECO:0000256" key="7">
    <source>
        <dbReference type="ARBA" id="ARBA00033354"/>
    </source>
</evidence>
<dbReference type="SUPFAM" id="SSF52540">
    <property type="entry name" value="P-loop containing nucleoside triphosphate hydrolases"/>
    <property type="match status" value="1"/>
</dbReference>
<dbReference type="EMBL" id="DROK01000143">
    <property type="protein sequence ID" value="HHI97162.1"/>
    <property type="molecule type" value="Genomic_DNA"/>
</dbReference>
<dbReference type="Pfam" id="PF02572">
    <property type="entry name" value="CobA_CobO_BtuR"/>
    <property type="match status" value="1"/>
</dbReference>
<comment type="pathway">
    <text evidence="1">Cofactor biosynthesis; adenosylcobalamin biosynthesis; adenosylcobalamin from cob(II)yrinate a,c-diamide: step 2/7.</text>
</comment>
<evidence type="ECO:0000256" key="2">
    <source>
        <dbReference type="ARBA" id="ARBA00007487"/>
    </source>
</evidence>
<sequence>MSQVFKGFIHVYTGNGKGKTTAALGLTLRALGAGFKVFFGQFLKSGEYSEIKALKTFAPRVEIAQFGRGCFVRGKPSPEDYRLAQEGWSLAKEKILSGNFQLVVLDEFNLALHFGLIPLDEAVEFLARKPLPSELVLTGRYAPPALIEVADLVTEMREIKHYYHSGLKARKGIEK</sequence>
<dbReference type="AlphaFoldDB" id="A0A7V5P017"/>
<dbReference type="PANTHER" id="PTHR46638">
    <property type="entry name" value="CORRINOID ADENOSYLTRANSFERASE"/>
    <property type="match status" value="1"/>
</dbReference>
<comment type="function">
    <text evidence="4">Required for both de novo synthesis of the corrin ring for the assimilation of exogenous corrinoids. Participates in the adenosylation of a variety of incomplete and complete corrinoids.</text>
</comment>
<keyword evidence="10" id="KW-0808">Transferase</keyword>
<dbReference type="Proteomes" id="UP000886101">
    <property type="component" value="Unassembled WGS sequence"/>
</dbReference>
<evidence type="ECO:0000256" key="6">
    <source>
        <dbReference type="ARBA" id="ARBA00033334"/>
    </source>
</evidence>